<dbReference type="GO" id="GO:0005737">
    <property type="term" value="C:cytoplasm"/>
    <property type="evidence" value="ECO:0007669"/>
    <property type="project" value="TreeGrafter"/>
</dbReference>
<evidence type="ECO:0000259" key="1">
    <source>
        <dbReference type="Pfam" id="PF01266"/>
    </source>
</evidence>
<gene>
    <name evidence="2" type="ORF">GRF29_154g1337606</name>
</gene>
<dbReference type="Proteomes" id="UP001280581">
    <property type="component" value="Unassembled WGS sequence"/>
</dbReference>
<reference evidence="2 3" key="1">
    <citation type="submission" date="2021-02" db="EMBL/GenBank/DDBJ databases">
        <title>Genome assembly of Pseudopithomyces chartarum.</title>
        <authorList>
            <person name="Jauregui R."/>
            <person name="Singh J."/>
            <person name="Voisey C."/>
        </authorList>
    </citation>
    <scope>NUCLEOTIDE SEQUENCE [LARGE SCALE GENOMIC DNA]</scope>
    <source>
        <strain evidence="2 3">AGR01</strain>
    </source>
</reference>
<keyword evidence="3" id="KW-1185">Reference proteome</keyword>
<dbReference type="Gene3D" id="3.30.9.10">
    <property type="entry name" value="D-Amino Acid Oxidase, subunit A, domain 2"/>
    <property type="match status" value="1"/>
</dbReference>
<dbReference type="SUPFAM" id="SSF51905">
    <property type="entry name" value="FAD/NAD(P)-binding domain"/>
    <property type="match status" value="1"/>
</dbReference>
<feature type="domain" description="FAD dependent oxidoreductase" evidence="1">
    <location>
        <begin position="17"/>
        <end position="389"/>
    </location>
</feature>
<dbReference type="AlphaFoldDB" id="A0AAN6LRL0"/>
<proteinExistence type="predicted"/>
<dbReference type="InterPro" id="IPR006076">
    <property type="entry name" value="FAD-dep_OxRdtase"/>
</dbReference>
<organism evidence="2 3">
    <name type="scientific">Pseudopithomyces chartarum</name>
    <dbReference type="NCBI Taxonomy" id="1892770"/>
    <lineage>
        <taxon>Eukaryota</taxon>
        <taxon>Fungi</taxon>
        <taxon>Dikarya</taxon>
        <taxon>Ascomycota</taxon>
        <taxon>Pezizomycotina</taxon>
        <taxon>Dothideomycetes</taxon>
        <taxon>Pleosporomycetidae</taxon>
        <taxon>Pleosporales</taxon>
        <taxon>Massarineae</taxon>
        <taxon>Didymosphaeriaceae</taxon>
        <taxon>Pseudopithomyces</taxon>
    </lineage>
</organism>
<dbReference type="EMBL" id="WVTA01000013">
    <property type="protein sequence ID" value="KAK3202952.1"/>
    <property type="molecule type" value="Genomic_DNA"/>
</dbReference>
<sequence>MLPPLHAPEKLLKEPYDYAIIGSGITGVSIAHNLLKANPKSRILMIEARDLCSGATGRNGGHTKAASYRTYLQHKAELGKEEALRIARLEYATIVETHALAKELNLECESHLCNTVDIIYDAATFAQGKAAIEALIEDATEEERKHSGMADYKIYTDASEITQKFHVQRTNTNPSIPQTGKGSEQIHGAFEYLAGRIHAYHFTTSLLTHLASTHPTLHILTHTPVTSLTASPSSTPDNPLWTLQTSTHAANIKAHTTLLATNAYTPYLAPTFQSLIVPLRGQITAQSTPHSPLENTYSFIHASGYDYMIPRPSSGHVVIGGALSRLPSSGAEEYGTVDDSRVNPVISSYLRESLNGFFGTEEGKRHEVVHEWTGIMGATGDGRPFVGEGGDANGPGRILIVMTLA</sequence>
<dbReference type="InterPro" id="IPR036188">
    <property type="entry name" value="FAD/NAD-bd_sf"/>
</dbReference>
<comment type="caution">
    <text evidence="2">The sequence shown here is derived from an EMBL/GenBank/DDBJ whole genome shotgun (WGS) entry which is preliminary data.</text>
</comment>
<dbReference type="PANTHER" id="PTHR13847:SF284">
    <property type="entry name" value="FAD DEPENDENT OXIDOREDUCTASE DOMAIN-CONTAINING PROTEIN"/>
    <property type="match status" value="1"/>
</dbReference>
<dbReference type="Pfam" id="PF01266">
    <property type="entry name" value="DAO"/>
    <property type="match status" value="1"/>
</dbReference>
<evidence type="ECO:0000313" key="2">
    <source>
        <dbReference type="EMBL" id="KAK3202952.1"/>
    </source>
</evidence>
<name>A0AAN6LRL0_9PLEO</name>
<dbReference type="Gene3D" id="3.50.50.60">
    <property type="entry name" value="FAD/NAD(P)-binding domain"/>
    <property type="match status" value="1"/>
</dbReference>
<dbReference type="PANTHER" id="PTHR13847">
    <property type="entry name" value="SARCOSINE DEHYDROGENASE-RELATED"/>
    <property type="match status" value="1"/>
</dbReference>
<protein>
    <recommendedName>
        <fullName evidence="1">FAD dependent oxidoreductase domain-containing protein</fullName>
    </recommendedName>
</protein>
<evidence type="ECO:0000313" key="3">
    <source>
        <dbReference type="Proteomes" id="UP001280581"/>
    </source>
</evidence>
<accession>A0AAN6LRL0</accession>